<accession>A0A1M6EDM5</accession>
<protein>
    <submittedName>
        <fullName evidence="2">AAA domain-containing protein, putative AbiEii toxin, Type IV TA system</fullName>
    </submittedName>
</protein>
<dbReference type="InterPro" id="IPR041685">
    <property type="entry name" value="AAA_GajA/Old/RecF-like"/>
</dbReference>
<dbReference type="EMBL" id="FQYW01000015">
    <property type="protein sequence ID" value="SHI83489.1"/>
    <property type="molecule type" value="Genomic_DNA"/>
</dbReference>
<evidence type="ECO:0000313" key="3">
    <source>
        <dbReference type="Proteomes" id="UP000191240"/>
    </source>
</evidence>
<dbReference type="AlphaFoldDB" id="A0A1M6EDM5"/>
<evidence type="ECO:0000313" key="2">
    <source>
        <dbReference type="EMBL" id="SHI83489.1"/>
    </source>
</evidence>
<dbReference type="Proteomes" id="UP000191240">
    <property type="component" value="Unassembled WGS sequence"/>
</dbReference>
<dbReference type="InterPro" id="IPR027417">
    <property type="entry name" value="P-loop_NTPase"/>
</dbReference>
<sequence>MGVSNLKIKKFGPIKEADIDVKDFLVLTGPQAAGKSIVAKLVYYFTSLKEIVYAKQLLNYPQHPYKLKQQVIDNMKTKMFLMFGDDYFIADTEIAFTYENCESVRLVYCNNGHFSVEFSTRINNYLHIHDKEFTAPGTHDINVKDKWKNELNEVFGAFIAVYIPAGRSMTSSLGKYFYYWYAMMDDEQKNMLDYSIKGYIEEIMRIDPLLDKGIVGLHNKYRDKLPALLERLATIMLNNAHDLIKGKYYFRSGVEKLQLDSGEEIDMQQASSGQQEVVGIVNILMYYVVTQRNVLFIIEEPEAHLFPDGQRLITRLMAIAHNAGNKVIFTTHSPYILGEVNNLFYAHYLYKKGLLDLNNILISDYGVSEHNLLAIDKSTAYFVKDGIAEMCINEESLMIDQDKIDGASIMINGLFDVMVELERKNGED</sequence>
<dbReference type="PANTHER" id="PTHR43581:SF4">
    <property type="entry name" value="ATP_GTP PHOSPHATASE"/>
    <property type="match status" value="1"/>
</dbReference>
<evidence type="ECO:0000259" key="1">
    <source>
        <dbReference type="Pfam" id="PF13175"/>
    </source>
</evidence>
<dbReference type="CDD" id="cd00267">
    <property type="entry name" value="ABC_ATPase"/>
    <property type="match status" value="1"/>
</dbReference>
<dbReference type="Gene3D" id="3.40.50.300">
    <property type="entry name" value="P-loop containing nucleotide triphosphate hydrolases"/>
    <property type="match status" value="1"/>
</dbReference>
<dbReference type="SUPFAM" id="SSF52540">
    <property type="entry name" value="P-loop containing nucleoside triphosphate hydrolases"/>
    <property type="match status" value="1"/>
</dbReference>
<organism evidence="2 3">
    <name type="scientific">Anaerovibrio lipolyticus DSM 3074</name>
    <dbReference type="NCBI Taxonomy" id="1120997"/>
    <lineage>
        <taxon>Bacteria</taxon>
        <taxon>Bacillati</taxon>
        <taxon>Bacillota</taxon>
        <taxon>Negativicutes</taxon>
        <taxon>Selenomonadales</taxon>
        <taxon>Selenomonadaceae</taxon>
        <taxon>Anaerovibrio</taxon>
    </lineage>
</organism>
<dbReference type="Pfam" id="PF13175">
    <property type="entry name" value="AAA_15"/>
    <property type="match status" value="1"/>
</dbReference>
<name>A0A1M6EDM5_9FIRM</name>
<feature type="domain" description="Endonuclease GajA/Old nuclease/RecF-like AAA" evidence="1">
    <location>
        <begin position="210"/>
        <end position="336"/>
    </location>
</feature>
<dbReference type="InterPro" id="IPR051396">
    <property type="entry name" value="Bact_Antivir_Def_Nuclease"/>
</dbReference>
<reference evidence="2 3" key="1">
    <citation type="submission" date="2016-11" db="EMBL/GenBank/DDBJ databases">
        <authorList>
            <person name="Jaros S."/>
            <person name="Januszkiewicz K."/>
            <person name="Wedrychowicz H."/>
        </authorList>
    </citation>
    <scope>NUCLEOTIDE SEQUENCE [LARGE SCALE GENOMIC DNA]</scope>
    <source>
        <strain evidence="2 3">DSM 3074</strain>
    </source>
</reference>
<proteinExistence type="predicted"/>
<dbReference type="PANTHER" id="PTHR43581">
    <property type="entry name" value="ATP/GTP PHOSPHATASE"/>
    <property type="match status" value="1"/>
</dbReference>
<gene>
    <name evidence="2" type="ORF">SAMN02745671_01839</name>
</gene>